<dbReference type="KEGG" id="xdi:EZH22_20665"/>
<evidence type="ECO:0000313" key="1">
    <source>
        <dbReference type="EMBL" id="QRG05473.1"/>
    </source>
</evidence>
<evidence type="ECO:0000313" key="2">
    <source>
        <dbReference type="Proteomes" id="UP000596427"/>
    </source>
</evidence>
<dbReference type="RefSeq" id="WP_203192337.1">
    <property type="nucleotide sequence ID" value="NZ_CP063362.1"/>
</dbReference>
<gene>
    <name evidence="1" type="ORF">EZH22_20665</name>
</gene>
<dbReference type="EMBL" id="CP063362">
    <property type="protein sequence ID" value="QRG05473.1"/>
    <property type="molecule type" value="Genomic_DNA"/>
</dbReference>
<sequence length="59" mass="6516">MSALKKPIEHHVEPFDTARVNAALRASGIDYQAADKVDARAFARAFGKRFPKTMAKLAE</sequence>
<dbReference type="AlphaFoldDB" id="A0A974PKW6"/>
<organism evidence="1 2">
    <name type="scientific">Xanthobacter dioxanivorans</name>
    <dbReference type="NCBI Taxonomy" id="2528964"/>
    <lineage>
        <taxon>Bacteria</taxon>
        <taxon>Pseudomonadati</taxon>
        <taxon>Pseudomonadota</taxon>
        <taxon>Alphaproteobacteria</taxon>
        <taxon>Hyphomicrobiales</taxon>
        <taxon>Xanthobacteraceae</taxon>
        <taxon>Xanthobacter</taxon>
    </lineage>
</organism>
<name>A0A974PKW6_9HYPH</name>
<accession>A0A974PKW6</accession>
<protein>
    <submittedName>
        <fullName evidence="1">Uncharacterized protein</fullName>
    </submittedName>
</protein>
<reference evidence="1 2" key="1">
    <citation type="submission" date="2020-10" db="EMBL/GenBank/DDBJ databases">
        <title>Degradation of 1,4-Dioxane by Xanthobacter sp. YN2, via a Novel Group-2 Soluble Di-Iron Monooxygenase.</title>
        <authorList>
            <person name="Ma F."/>
            <person name="Wang Y."/>
            <person name="Yang J."/>
            <person name="Guo H."/>
            <person name="Su D."/>
            <person name="Yu L."/>
        </authorList>
    </citation>
    <scope>NUCLEOTIDE SEQUENCE [LARGE SCALE GENOMIC DNA]</scope>
    <source>
        <strain evidence="1 2">YN2</strain>
    </source>
</reference>
<proteinExistence type="predicted"/>
<dbReference type="Proteomes" id="UP000596427">
    <property type="component" value="Chromosome"/>
</dbReference>
<keyword evidence="2" id="KW-1185">Reference proteome</keyword>